<evidence type="ECO:0000313" key="16">
    <source>
        <dbReference type="Proteomes" id="UP000014760"/>
    </source>
</evidence>
<evidence type="ECO:0000256" key="9">
    <source>
        <dbReference type="ARBA" id="ARBA00023277"/>
    </source>
</evidence>
<comment type="function">
    <text evidence="11">Mutarotase that catalyzes the interconversion of beta-D-galactose and alpha-D-galactose during galactose metabolism. Beta-D-galactose is metabolized in the liver into glucose 1-phosphate, the primary metabolic fuel, by the action of four enzymes that constitute the Leloir pathway: GALM, GALK1 (galactokinase), GALT (galactose-1-phosphate uridylyltransferase) and GALE (UDP-galactose-4'-epimerase). Involved in the maintenance of the equilibrium between the beta- and alpha-anomers of galactose, therefore ensuring a sufficient supply of the alpha-anomer for GALK1. Also active on D-glucose although shows a preference for galactose over glucose.</text>
</comment>
<comment type="pathway">
    <text evidence="3">Carbohydrate metabolism; galactose metabolism.</text>
</comment>
<dbReference type="NCBIfam" id="NF008277">
    <property type="entry name" value="PRK11055.1"/>
    <property type="match status" value="1"/>
</dbReference>
<organism evidence="14">
    <name type="scientific">Capitella teleta</name>
    <name type="common">Polychaete worm</name>
    <dbReference type="NCBI Taxonomy" id="283909"/>
    <lineage>
        <taxon>Eukaryota</taxon>
        <taxon>Metazoa</taxon>
        <taxon>Spiralia</taxon>
        <taxon>Lophotrochozoa</taxon>
        <taxon>Annelida</taxon>
        <taxon>Polychaeta</taxon>
        <taxon>Sedentaria</taxon>
        <taxon>Scolecida</taxon>
        <taxon>Capitellidae</taxon>
        <taxon>Capitella</taxon>
    </lineage>
</organism>
<dbReference type="HOGENOM" id="CLU_031753_1_1_1"/>
<reference evidence="14 16" key="2">
    <citation type="journal article" date="2013" name="Nature">
        <title>Insights into bilaterian evolution from three spiralian genomes.</title>
        <authorList>
            <person name="Simakov O."/>
            <person name="Marletaz F."/>
            <person name="Cho S.J."/>
            <person name="Edsinger-Gonzales E."/>
            <person name="Havlak P."/>
            <person name="Hellsten U."/>
            <person name="Kuo D.H."/>
            <person name="Larsson T."/>
            <person name="Lv J."/>
            <person name="Arendt D."/>
            <person name="Savage R."/>
            <person name="Osoegawa K."/>
            <person name="de Jong P."/>
            <person name="Grimwood J."/>
            <person name="Chapman J.A."/>
            <person name="Shapiro H."/>
            <person name="Aerts A."/>
            <person name="Otillar R.P."/>
            <person name="Terry A.Y."/>
            <person name="Boore J.L."/>
            <person name="Grigoriev I.V."/>
            <person name="Lindberg D.R."/>
            <person name="Seaver E.C."/>
            <person name="Weisblat D.A."/>
            <person name="Putnam N.H."/>
            <person name="Rokhsar D.S."/>
        </authorList>
    </citation>
    <scope>NUCLEOTIDE SEQUENCE</scope>
    <source>
        <strain evidence="14 16">I ESC-2004</strain>
    </source>
</reference>
<evidence type="ECO:0000313" key="14">
    <source>
        <dbReference type="EMBL" id="ELU10529.1"/>
    </source>
</evidence>
<dbReference type="EC" id="5.1.3.3" evidence="6"/>
<dbReference type="InterPro" id="IPR008183">
    <property type="entry name" value="Aldose_1/G6P_1-epimerase"/>
</dbReference>
<evidence type="ECO:0000256" key="4">
    <source>
        <dbReference type="ARBA" id="ARBA00005028"/>
    </source>
</evidence>
<evidence type="ECO:0000256" key="8">
    <source>
        <dbReference type="ARBA" id="ARBA00023235"/>
    </source>
</evidence>
<dbReference type="InterPro" id="IPR014718">
    <property type="entry name" value="GH-type_carb-bd"/>
</dbReference>
<dbReference type="EnsemblMetazoa" id="CapteT200866">
    <property type="protein sequence ID" value="CapteP200866"/>
    <property type="gene ID" value="CapteG200866"/>
</dbReference>
<feature type="binding site" evidence="13">
    <location>
        <begin position="84"/>
        <end position="85"/>
    </location>
    <ligand>
        <name>beta-D-galactose</name>
        <dbReference type="ChEBI" id="CHEBI:27667"/>
    </ligand>
</feature>
<dbReference type="InterPro" id="IPR015443">
    <property type="entry name" value="Aldose_1-epimerase"/>
</dbReference>
<reference evidence="15" key="3">
    <citation type="submission" date="2015-06" db="UniProtKB">
        <authorList>
            <consortium name="EnsemblMetazoa"/>
        </authorList>
    </citation>
    <scope>IDENTIFICATION</scope>
</reference>
<dbReference type="GO" id="GO:0004034">
    <property type="term" value="F:aldose 1-epimerase activity"/>
    <property type="evidence" value="ECO:0007669"/>
    <property type="project" value="UniProtKB-EC"/>
</dbReference>
<dbReference type="InterPro" id="IPR011013">
    <property type="entry name" value="Gal_mutarotase_sf_dom"/>
</dbReference>
<evidence type="ECO:0000256" key="3">
    <source>
        <dbReference type="ARBA" id="ARBA00004947"/>
    </source>
</evidence>
<evidence type="ECO:0000256" key="1">
    <source>
        <dbReference type="ARBA" id="ARBA00001614"/>
    </source>
</evidence>
<feature type="non-terminal residue" evidence="14">
    <location>
        <position position="302"/>
    </location>
</feature>
<dbReference type="EMBL" id="KB297440">
    <property type="protein sequence ID" value="ELU10529.1"/>
    <property type="molecule type" value="Genomic_DNA"/>
</dbReference>
<evidence type="ECO:0000256" key="13">
    <source>
        <dbReference type="PIRSR" id="PIRSR005096-3"/>
    </source>
</evidence>
<dbReference type="GO" id="GO:0005737">
    <property type="term" value="C:cytoplasm"/>
    <property type="evidence" value="ECO:0007669"/>
    <property type="project" value="TreeGrafter"/>
</dbReference>
<dbReference type="PANTHER" id="PTHR10091">
    <property type="entry name" value="ALDOSE-1-EPIMERASE"/>
    <property type="match status" value="1"/>
</dbReference>
<gene>
    <name evidence="14" type="ORF">CAPTEDRAFT_200866</name>
</gene>
<dbReference type="UniPathway" id="UPA00242"/>
<dbReference type="InterPro" id="IPR047215">
    <property type="entry name" value="Galactose_mutarotase-like"/>
</dbReference>
<dbReference type="AlphaFoldDB" id="R7UW20"/>
<dbReference type="PROSITE" id="PS00545">
    <property type="entry name" value="ALDOSE_1_EPIMERASE"/>
    <property type="match status" value="1"/>
</dbReference>
<dbReference type="GO" id="GO:0033499">
    <property type="term" value="P:galactose catabolic process via UDP-galactose, Leloir pathway"/>
    <property type="evidence" value="ECO:0007669"/>
    <property type="project" value="TreeGrafter"/>
</dbReference>
<dbReference type="GO" id="GO:0030246">
    <property type="term" value="F:carbohydrate binding"/>
    <property type="evidence" value="ECO:0007669"/>
    <property type="project" value="InterPro"/>
</dbReference>
<dbReference type="Pfam" id="PF01263">
    <property type="entry name" value="Aldose_epim"/>
    <property type="match status" value="1"/>
</dbReference>
<keyword evidence="16" id="KW-1185">Reference proteome</keyword>
<dbReference type="SUPFAM" id="SSF74650">
    <property type="entry name" value="Galactose mutarotase-like"/>
    <property type="match status" value="1"/>
</dbReference>
<dbReference type="STRING" id="283909.R7UW20"/>
<dbReference type="InterPro" id="IPR018052">
    <property type="entry name" value="Ald1_epimerase_CS"/>
</dbReference>
<feature type="binding site" evidence="12">
    <location>
        <position position="254"/>
    </location>
    <ligand>
        <name>beta-D-galactose</name>
        <dbReference type="ChEBI" id="CHEBI:27667"/>
    </ligand>
</feature>
<dbReference type="Proteomes" id="UP000014760">
    <property type="component" value="Unassembled WGS sequence"/>
</dbReference>
<dbReference type="EMBL" id="AMQN01041087">
    <property type="status" value="NOT_ANNOTATED_CDS"/>
    <property type="molecule type" value="Genomic_DNA"/>
</dbReference>
<reference evidence="16" key="1">
    <citation type="submission" date="2012-12" db="EMBL/GenBank/DDBJ databases">
        <authorList>
            <person name="Hellsten U."/>
            <person name="Grimwood J."/>
            <person name="Chapman J.A."/>
            <person name="Shapiro H."/>
            <person name="Aerts A."/>
            <person name="Otillar R.P."/>
            <person name="Terry A.Y."/>
            <person name="Boore J.L."/>
            <person name="Simakov O."/>
            <person name="Marletaz F."/>
            <person name="Cho S.-J."/>
            <person name="Edsinger-Gonzales E."/>
            <person name="Havlak P."/>
            <person name="Kuo D.-H."/>
            <person name="Larsson T."/>
            <person name="Lv J."/>
            <person name="Arendt D."/>
            <person name="Savage R."/>
            <person name="Osoegawa K."/>
            <person name="de Jong P."/>
            <person name="Lindberg D.R."/>
            <person name="Seaver E.C."/>
            <person name="Weisblat D.A."/>
            <person name="Putnam N.H."/>
            <person name="Grigoriev I.V."/>
            <person name="Rokhsar D.S."/>
        </authorList>
    </citation>
    <scope>NUCLEOTIDE SEQUENCE</scope>
    <source>
        <strain evidence="16">I ESC-2004</strain>
    </source>
</reference>
<protein>
    <recommendedName>
        <fullName evidence="7">Galactose mutarotase</fullName>
        <ecNumber evidence="6">5.1.3.3</ecNumber>
    </recommendedName>
    <alternativeName>
        <fullName evidence="10">Aldose 1-epimerase</fullName>
    </alternativeName>
</protein>
<dbReference type="OMA" id="HNWIING"/>
<dbReference type="OrthoDB" id="274691at2759"/>
<evidence type="ECO:0000256" key="5">
    <source>
        <dbReference type="ARBA" id="ARBA00006206"/>
    </source>
</evidence>
<comment type="catalytic activity">
    <reaction evidence="1">
        <text>alpha-D-glucose = beta-D-glucose</text>
        <dbReference type="Rhea" id="RHEA:10264"/>
        <dbReference type="ChEBI" id="CHEBI:15903"/>
        <dbReference type="ChEBI" id="CHEBI:17925"/>
        <dbReference type="EC" id="5.1.3.3"/>
    </reaction>
</comment>
<dbReference type="Gene3D" id="2.70.98.10">
    <property type="match status" value="1"/>
</dbReference>
<evidence type="ECO:0000256" key="12">
    <source>
        <dbReference type="PIRSR" id="PIRSR005096-2"/>
    </source>
</evidence>
<dbReference type="GO" id="GO:0006006">
    <property type="term" value="P:glucose metabolic process"/>
    <property type="evidence" value="ECO:0007669"/>
    <property type="project" value="TreeGrafter"/>
</dbReference>
<feature type="binding site" evidence="13">
    <location>
        <begin position="184"/>
        <end position="186"/>
    </location>
    <ligand>
        <name>beta-D-galactose</name>
        <dbReference type="ChEBI" id="CHEBI:27667"/>
    </ligand>
</feature>
<keyword evidence="8" id="KW-0413">Isomerase</keyword>
<proteinExistence type="inferred from homology"/>
<dbReference type="CDD" id="cd09019">
    <property type="entry name" value="galactose_mutarotase_like"/>
    <property type="match status" value="1"/>
</dbReference>
<evidence type="ECO:0000256" key="7">
    <source>
        <dbReference type="ARBA" id="ARBA00021023"/>
    </source>
</evidence>
<dbReference type="UniPathway" id="UPA00214"/>
<comment type="catalytic activity">
    <reaction evidence="2">
        <text>alpha-D-galactose = beta-D-galactose</text>
        <dbReference type="Rhea" id="RHEA:28675"/>
        <dbReference type="ChEBI" id="CHEBI:27667"/>
        <dbReference type="ChEBI" id="CHEBI:28061"/>
        <dbReference type="EC" id="5.1.3.3"/>
    </reaction>
    <physiologicalReaction direction="right-to-left" evidence="2">
        <dbReference type="Rhea" id="RHEA:28677"/>
    </physiologicalReaction>
</comment>
<sequence length="302" mass="33799">MAYLMKIFQEVFGATRSGEPVYAFRLSNEKGMEVTILTMGGIIQSIRVPDSAGNIDEVTLGCDSVADYERSGAYFGAIVGRYANRIARGEFELNGERFQLACNDAPNHLHGGKVGFDHHLWRAEHHTSDNLCTLSLYYESEDGEEGYPGKLNVKVTYTLNDQNELGIEYQATADATTVVNLTNHAYFNLNGSEDCLSHQLQLHCHQFTPTDETSIPYGEFESVINTPMDFTTLKPIGRDIGQDFIQLKQARGYDHNWVIWTERDNDSPLKPVARVEAPDSGRTLEVLTTQPGVQLYTGNYLE</sequence>
<evidence type="ECO:0000256" key="2">
    <source>
        <dbReference type="ARBA" id="ARBA00001712"/>
    </source>
</evidence>
<evidence type="ECO:0000256" key="11">
    <source>
        <dbReference type="ARBA" id="ARBA00045743"/>
    </source>
</evidence>
<dbReference type="PANTHER" id="PTHR10091:SF0">
    <property type="entry name" value="GALACTOSE MUTAROTASE"/>
    <property type="match status" value="1"/>
</dbReference>
<comment type="pathway">
    <text evidence="4">Carbohydrate metabolism; hexose metabolism.</text>
</comment>
<keyword evidence="9" id="KW-0119">Carbohydrate metabolism</keyword>
<name>R7UW20_CAPTE</name>
<evidence type="ECO:0000313" key="15">
    <source>
        <dbReference type="EnsemblMetazoa" id="CapteP200866"/>
    </source>
</evidence>
<evidence type="ECO:0000256" key="10">
    <source>
        <dbReference type="ARBA" id="ARBA00032729"/>
    </source>
</evidence>
<comment type="similarity">
    <text evidence="5">Belongs to the aldose epimerase family.</text>
</comment>
<accession>R7UW20</accession>
<evidence type="ECO:0000256" key="6">
    <source>
        <dbReference type="ARBA" id="ARBA00013185"/>
    </source>
</evidence>
<dbReference type="PIRSF" id="PIRSF005096">
    <property type="entry name" value="GALM"/>
    <property type="match status" value="1"/>
</dbReference>